<keyword evidence="2 5" id="KW-0812">Transmembrane</keyword>
<dbReference type="STRING" id="1707952.A6A03_06020"/>
<evidence type="ECO:0000313" key="8">
    <source>
        <dbReference type="Proteomes" id="UP000078287"/>
    </source>
</evidence>
<feature type="transmembrane region" description="Helical" evidence="5">
    <location>
        <begin position="122"/>
        <end position="142"/>
    </location>
</feature>
<dbReference type="OrthoDB" id="9787732at2"/>
<comment type="subcellular location">
    <subcellularLocation>
        <location evidence="1">Membrane</location>
        <topology evidence="1">Multi-pass membrane protein</topology>
    </subcellularLocation>
</comment>
<dbReference type="EMBL" id="LWQS01000125">
    <property type="protein sequence ID" value="OAN36305.1"/>
    <property type="molecule type" value="Genomic_DNA"/>
</dbReference>
<dbReference type="InterPro" id="IPR010432">
    <property type="entry name" value="RDD"/>
</dbReference>
<evidence type="ECO:0000256" key="1">
    <source>
        <dbReference type="ARBA" id="ARBA00004141"/>
    </source>
</evidence>
<feature type="transmembrane region" description="Helical" evidence="5">
    <location>
        <begin position="66"/>
        <end position="85"/>
    </location>
</feature>
<evidence type="ECO:0000313" key="7">
    <source>
        <dbReference type="EMBL" id="OAN36305.1"/>
    </source>
</evidence>
<keyword evidence="4 5" id="KW-0472">Membrane</keyword>
<dbReference type="Pfam" id="PF06271">
    <property type="entry name" value="RDD"/>
    <property type="match status" value="1"/>
</dbReference>
<sequence>MLTADRIANTYRVETPEGVIMTYTTAGLASRSLAAVIDYTILITFLMMAFTVMSTSNSFGVGNEDLLWALWAVFAFVLNWGYYVFFELIWNGQTPGKRWLRLRVLREGGRPVDGAAVVVRNLMRAIDFLPFGYGIGLLTIFIDRHNRRLGDLTAGTVVVREGNLITLDHILSPVRVQVPPRAPDAPPTPLLPHLERLSLADMALVFDFLRCRDTLSEDARLALAGQLAALMRQRLELPPADGHPERFLEHVVREYDVFQAMMARQAG</sequence>
<comment type="caution">
    <text evidence="7">The sequence shown here is derived from an EMBL/GenBank/DDBJ whole genome shotgun (WGS) entry which is preliminary data.</text>
</comment>
<dbReference type="PANTHER" id="PTHR38480">
    <property type="entry name" value="SLR0254 PROTEIN"/>
    <property type="match status" value="1"/>
</dbReference>
<organism evidence="7 8">
    <name type="scientific">Chloroflexus islandicus</name>
    <dbReference type="NCBI Taxonomy" id="1707952"/>
    <lineage>
        <taxon>Bacteria</taxon>
        <taxon>Bacillati</taxon>
        <taxon>Chloroflexota</taxon>
        <taxon>Chloroflexia</taxon>
        <taxon>Chloroflexales</taxon>
        <taxon>Chloroflexineae</taxon>
        <taxon>Chloroflexaceae</taxon>
        <taxon>Chloroflexus</taxon>
    </lineage>
</organism>
<dbReference type="RefSeq" id="WP_066791617.1">
    <property type="nucleotide sequence ID" value="NZ_LWQS01000125.1"/>
</dbReference>
<feature type="domain" description="RDD" evidence="6">
    <location>
        <begin position="25"/>
        <end position="155"/>
    </location>
</feature>
<dbReference type="PANTHER" id="PTHR38480:SF1">
    <property type="entry name" value="SLR0254 PROTEIN"/>
    <property type="match status" value="1"/>
</dbReference>
<evidence type="ECO:0000259" key="6">
    <source>
        <dbReference type="Pfam" id="PF06271"/>
    </source>
</evidence>
<keyword evidence="3 5" id="KW-1133">Transmembrane helix</keyword>
<evidence type="ECO:0000256" key="2">
    <source>
        <dbReference type="ARBA" id="ARBA00022692"/>
    </source>
</evidence>
<protein>
    <submittedName>
        <fullName evidence="7">Transporter</fullName>
    </submittedName>
</protein>
<dbReference type="AlphaFoldDB" id="A0A178LRB5"/>
<evidence type="ECO:0000256" key="3">
    <source>
        <dbReference type="ARBA" id="ARBA00022989"/>
    </source>
</evidence>
<name>A0A178LRB5_9CHLR</name>
<dbReference type="GO" id="GO:0016020">
    <property type="term" value="C:membrane"/>
    <property type="evidence" value="ECO:0007669"/>
    <property type="project" value="UniProtKB-SubCell"/>
</dbReference>
<gene>
    <name evidence="7" type="ORF">A6A03_06020</name>
</gene>
<accession>A0A178LRB5</accession>
<evidence type="ECO:0000256" key="5">
    <source>
        <dbReference type="SAM" id="Phobius"/>
    </source>
</evidence>
<evidence type="ECO:0000256" key="4">
    <source>
        <dbReference type="ARBA" id="ARBA00023136"/>
    </source>
</evidence>
<feature type="transmembrane region" description="Helical" evidence="5">
    <location>
        <begin position="33"/>
        <end position="54"/>
    </location>
</feature>
<keyword evidence="8" id="KW-1185">Reference proteome</keyword>
<dbReference type="Proteomes" id="UP000078287">
    <property type="component" value="Unassembled WGS sequence"/>
</dbReference>
<reference evidence="7 8" key="1">
    <citation type="submission" date="2016-04" db="EMBL/GenBank/DDBJ databases">
        <title>Chloroflexus islandicus sp. nov., a thermophilic filamentous anoxygenic phototrophic bacterium from geyser Strokkur (Iceland).</title>
        <authorList>
            <person name="Gaisin V.A."/>
            <person name="Kalashnikov A.M."/>
            <person name="Sukhacheva M.V."/>
            <person name="Grouzdev D.S."/>
            <person name="Ivanov T.M."/>
            <person name="Kuznetsov B."/>
            <person name="Gorlenko V.M."/>
        </authorList>
    </citation>
    <scope>NUCLEOTIDE SEQUENCE [LARGE SCALE GENOMIC DNA]</scope>
    <source>
        <strain evidence="8">isl-2</strain>
    </source>
</reference>
<proteinExistence type="predicted"/>